<accession>A0A382ZHZ9</accession>
<dbReference type="AlphaFoldDB" id="A0A382ZHZ9"/>
<evidence type="ECO:0000313" key="1">
    <source>
        <dbReference type="EMBL" id="SVD94695.1"/>
    </source>
</evidence>
<proteinExistence type="predicted"/>
<protein>
    <submittedName>
        <fullName evidence="1">Uncharacterized protein</fullName>
    </submittedName>
</protein>
<dbReference type="EMBL" id="UINC01183782">
    <property type="protein sequence ID" value="SVD94695.1"/>
    <property type="molecule type" value="Genomic_DNA"/>
</dbReference>
<name>A0A382ZHZ9_9ZZZZ</name>
<gene>
    <name evidence="1" type="ORF">METZ01_LOCUS447549</name>
</gene>
<sequence>MNKRRNISSQIREGYGVLAQALWIEGVCKVN</sequence>
<organism evidence="1">
    <name type="scientific">marine metagenome</name>
    <dbReference type="NCBI Taxonomy" id="408172"/>
    <lineage>
        <taxon>unclassified sequences</taxon>
        <taxon>metagenomes</taxon>
        <taxon>ecological metagenomes</taxon>
    </lineage>
</organism>
<reference evidence="1" key="1">
    <citation type="submission" date="2018-05" db="EMBL/GenBank/DDBJ databases">
        <authorList>
            <person name="Lanie J.A."/>
            <person name="Ng W.-L."/>
            <person name="Kazmierczak K.M."/>
            <person name="Andrzejewski T.M."/>
            <person name="Davidsen T.M."/>
            <person name="Wayne K.J."/>
            <person name="Tettelin H."/>
            <person name="Glass J.I."/>
            <person name="Rusch D."/>
            <person name="Podicherti R."/>
            <person name="Tsui H.-C.T."/>
            <person name="Winkler M.E."/>
        </authorList>
    </citation>
    <scope>NUCLEOTIDE SEQUENCE</scope>
</reference>